<dbReference type="Proteomes" id="UP000019335">
    <property type="component" value="Chromosome 12"/>
</dbReference>
<evidence type="ECO:0000256" key="2">
    <source>
        <dbReference type="PIRSR" id="PIRSR637359-1"/>
    </source>
</evidence>
<name>W7TWV0_9STRA</name>
<organism evidence="5 6">
    <name type="scientific">Nannochloropsis gaditana</name>
    <dbReference type="NCBI Taxonomy" id="72520"/>
    <lineage>
        <taxon>Eukaryota</taxon>
        <taxon>Sar</taxon>
        <taxon>Stramenopiles</taxon>
        <taxon>Ochrophyta</taxon>
        <taxon>Eustigmatophyceae</taxon>
        <taxon>Eustigmatales</taxon>
        <taxon>Monodopsidaceae</taxon>
        <taxon>Nannochloropsis</taxon>
    </lineage>
</organism>
<accession>W7TWV0</accession>
<proteinExistence type="predicted"/>
<evidence type="ECO:0000256" key="4">
    <source>
        <dbReference type="SAM" id="MobiDB-lite"/>
    </source>
</evidence>
<dbReference type="SUPFAM" id="SSF52540">
    <property type="entry name" value="P-loop containing nucleoside triphosphate hydrolases"/>
    <property type="match status" value="1"/>
</dbReference>
<dbReference type="AlphaFoldDB" id="W7TWV0"/>
<keyword evidence="6" id="KW-1185">Reference proteome</keyword>
<dbReference type="GO" id="GO:0008146">
    <property type="term" value="F:sulfotransferase activity"/>
    <property type="evidence" value="ECO:0007669"/>
    <property type="project" value="InterPro"/>
</dbReference>
<dbReference type="OrthoDB" id="411451at2759"/>
<keyword evidence="1 5" id="KW-0808">Transferase</keyword>
<comment type="caution">
    <text evidence="5">The sequence shown here is derived from an EMBL/GenBank/DDBJ whole genome shotgun (WGS) entry which is preliminary data.</text>
</comment>
<protein>
    <submittedName>
        <fullName evidence="5">Sulfotransferase</fullName>
    </submittedName>
</protein>
<dbReference type="InterPro" id="IPR037359">
    <property type="entry name" value="NST/OST"/>
</dbReference>
<feature type="compositionally biased region" description="Basic and acidic residues" evidence="4">
    <location>
        <begin position="84"/>
        <end position="93"/>
    </location>
</feature>
<dbReference type="PANTHER" id="PTHR10605:SF56">
    <property type="entry name" value="BIFUNCTIONAL HEPARAN SULFATE N-DEACETYLASE_N-SULFOTRANSFERASE"/>
    <property type="match status" value="1"/>
</dbReference>
<dbReference type="Gene3D" id="3.90.550.20">
    <property type="match status" value="1"/>
</dbReference>
<gene>
    <name evidence="5" type="ORF">Naga_100016g31</name>
</gene>
<feature type="region of interest" description="Disordered" evidence="4">
    <location>
        <begin position="75"/>
        <end position="94"/>
    </location>
</feature>
<dbReference type="PANTHER" id="PTHR10605">
    <property type="entry name" value="HEPARAN SULFATE SULFOTRANSFERASE"/>
    <property type="match status" value="1"/>
</dbReference>
<dbReference type="Gene3D" id="3.40.30.10">
    <property type="entry name" value="Glutaredoxin"/>
    <property type="match status" value="1"/>
</dbReference>
<reference evidence="5 6" key="1">
    <citation type="journal article" date="2014" name="Mol. Plant">
        <title>Chromosome Scale Genome Assembly and Transcriptome Profiling of Nannochloropsis gaditana in Nitrogen Depletion.</title>
        <authorList>
            <person name="Corteggiani Carpinelli E."/>
            <person name="Telatin A."/>
            <person name="Vitulo N."/>
            <person name="Forcato C."/>
            <person name="D'Angelo M."/>
            <person name="Schiavon R."/>
            <person name="Vezzi A."/>
            <person name="Giacometti G.M."/>
            <person name="Morosinotto T."/>
            <person name="Valle G."/>
        </authorList>
    </citation>
    <scope>NUCLEOTIDE SEQUENCE [LARGE SCALE GENOMIC DNA]</scope>
    <source>
        <strain evidence="5 6">B-31</strain>
    </source>
</reference>
<evidence type="ECO:0000256" key="1">
    <source>
        <dbReference type="ARBA" id="ARBA00022679"/>
    </source>
</evidence>
<evidence type="ECO:0000313" key="6">
    <source>
        <dbReference type="Proteomes" id="UP000019335"/>
    </source>
</evidence>
<dbReference type="EMBL" id="AZIL01001059">
    <property type="protein sequence ID" value="EWM25121.1"/>
    <property type="molecule type" value="Genomic_DNA"/>
</dbReference>
<dbReference type="PROSITE" id="PS51354">
    <property type="entry name" value="GLUTAREDOXIN_2"/>
    <property type="match status" value="1"/>
</dbReference>
<sequence>MLNMPLHKKRTLRRMFVAVTPAIVRTLLLGTLAVVCAFPFLFSSLSEIEPLTYRFTLPKTSLNALRYEVASVKEETPTLPARKRQQEQDEHQSKKFVRAVTSAGSAPEKAVGTHGNFKTAAASLPAAHMGSHLDSGDKKTPEYHQKMEFIVLEGSDPIKKALVQHQAKDDIHVYMDWPLPATRFSLPNYRSLESVLTQYPNAHVRILMVTPSRAARHDYANTLSSTQFEKYRKRGYDVQFEVLSEKTVLELHEPDRPGFTYFTTVLFPRLEKTIFDESFFTKTENAVQDFKTNHFFRLFSLWRTGGIYTDFSMLFIRPLPPREASWSFPEECGSVTSKTSATDATVHFNDEHWRYSGSQNPYVLHFEAQSPVLGCVLSRFDDKSDTLHECMLKSTKSGSDCLQESLVRCGASSPGAKGDLADHIESFVDWSACNSSQSGKVVPPPSRNVAMLAMAREAMEGSWQVSSNLRALFEKNVYLNRWHPSQVDSHCARQCDFYTHAVARARAPFHQTKFSLSKEDAEASKYICAPSIIIPGAMKAASSSLFAAIAEHPQVLRPIRGQGFKETGTYMNIPGKDHFKHRLQAFPFIEPGENFVAIDGTMYYLDRDESAKQIVADTPNVRAIISLRDPTLRAFDQYRSDFFNGTESFADAAKLSVPILRTCYQEHLAHVDIRALLRHGKASELSGQIDFCTSALMRTPSRRAILTSLYFPQVLRWSSVISKDRLLVVTKEELSRDPEPVLAKVFEFLELCKFKKTFKAENISTMPMPAGYGLTEQALIELNEAFQPWNHALARLVDRQFDWPSPSEALVKAKLQFHRIVIFQKIANAQTTCMDCKRIHAHLAAQKGVNPDTDIEVVALRHDDLAWTDVLKATGDSAKLTDSMPYVFIQGVYVKDLKGGEEHDEGNLNTLVVALSKAHELGNHRTYEPFLDD</sequence>
<feature type="binding site" evidence="3">
    <location>
        <position position="628"/>
    </location>
    <ligand>
        <name>3'-phosphoadenylyl sulfate</name>
        <dbReference type="ChEBI" id="CHEBI:58339"/>
    </ligand>
</feature>
<evidence type="ECO:0000313" key="5">
    <source>
        <dbReference type="EMBL" id="EWM25121.1"/>
    </source>
</evidence>
<feature type="active site" description="For sulfotransferase activity" evidence="2">
    <location>
        <position position="539"/>
    </location>
</feature>
<evidence type="ECO:0000256" key="3">
    <source>
        <dbReference type="PIRSR" id="PIRSR637359-2"/>
    </source>
</evidence>
<dbReference type="InterPro" id="IPR027417">
    <property type="entry name" value="P-loop_NTPase"/>
</dbReference>
<dbReference type="Gene3D" id="3.40.50.300">
    <property type="entry name" value="P-loop containing nucleotide triphosphate hydrolases"/>
    <property type="match status" value="1"/>
</dbReference>